<evidence type="ECO:0000313" key="2">
    <source>
        <dbReference type="EMBL" id="TVO57550.1"/>
    </source>
</evidence>
<sequence length="155" mass="17336">MKKMVFALLAALSLTVAAQDHNYVMRDGMEYGYTMALTDEQRQAGQIGEQIIAFMYLGSREGKHQVLARDGSVVTVMECEVPCQFVKGMTFVDEDYLRDTIKVDRFQAQPGTIIGAVMDDVANNQLAVAGTLRNGKKHTMWMDARKGMVFYPAKK</sequence>
<proteinExistence type="predicted"/>
<dbReference type="Proteomes" id="UP000319502">
    <property type="component" value="Unassembled WGS sequence"/>
</dbReference>
<comment type="caution">
    <text evidence="2">The sequence shown here is derived from an EMBL/GenBank/DDBJ whole genome shotgun (WGS) entry which is preliminary data.</text>
</comment>
<feature type="chain" id="PRO_5022136515" evidence="1">
    <location>
        <begin position="19"/>
        <end position="155"/>
    </location>
</feature>
<dbReference type="RefSeq" id="WP_144309023.1">
    <property type="nucleotide sequence ID" value="NZ_VMNK01000006.1"/>
</dbReference>
<organism evidence="2 3">
    <name type="scientific">Denitromonas halophila</name>
    <dbReference type="NCBI Taxonomy" id="1629404"/>
    <lineage>
        <taxon>Bacteria</taxon>
        <taxon>Pseudomonadati</taxon>
        <taxon>Pseudomonadota</taxon>
        <taxon>Betaproteobacteria</taxon>
        <taxon>Rhodocyclales</taxon>
        <taxon>Zoogloeaceae</taxon>
        <taxon>Denitromonas</taxon>
    </lineage>
</organism>
<gene>
    <name evidence="2" type="ORF">FHP91_07690</name>
</gene>
<dbReference type="AlphaFoldDB" id="A0A557QXA5"/>
<protein>
    <submittedName>
        <fullName evidence="2">Uncharacterized protein</fullName>
    </submittedName>
</protein>
<evidence type="ECO:0000313" key="3">
    <source>
        <dbReference type="Proteomes" id="UP000319502"/>
    </source>
</evidence>
<evidence type="ECO:0000256" key="1">
    <source>
        <dbReference type="SAM" id="SignalP"/>
    </source>
</evidence>
<name>A0A557QXA5_9RHOO</name>
<reference evidence="2 3" key="1">
    <citation type="submission" date="2019-07" db="EMBL/GenBank/DDBJ databases">
        <title>The pathways for chlorine oxyanion respiration interact through the shared metabolite chlorate.</title>
        <authorList>
            <person name="Barnum T.P."/>
            <person name="Cheng Y."/>
            <person name="Hill K.A."/>
            <person name="Lucas L.N."/>
            <person name="Carlson H.K."/>
            <person name="Coates J.D."/>
        </authorList>
    </citation>
    <scope>NUCLEOTIDE SEQUENCE [LARGE SCALE GENOMIC DNA]</scope>
    <source>
        <strain evidence="2 3">SFB-3</strain>
    </source>
</reference>
<feature type="signal peptide" evidence="1">
    <location>
        <begin position="1"/>
        <end position="18"/>
    </location>
</feature>
<keyword evidence="3" id="KW-1185">Reference proteome</keyword>
<keyword evidence="1" id="KW-0732">Signal</keyword>
<dbReference type="EMBL" id="VMNK01000006">
    <property type="protein sequence ID" value="TVO57550.1"/>
    <property type="molecule type" value="Genomic_DNA"/>
</dbReference>
<accession>A0A557QXA5</accession>
<dbReference type="OrthoDB" id="5450120at2"/>